<name>A0A133PQ63_9FIRM</name>
<gene>
    <name evidence="6" type="ORF">HMPREF3229_00791</name>
</gene>
<dbReference type="InterPro" id="IPR004792">
    <property type="entry name" value="BaiN-like"/>
</dbReference>
<dbReference type="Gene3D" id="2.40.30.10">
    <property type="entry name" value="Translation factors"/>
    <property type="match status" value="1"/>
</dbReference>
<reference evidence="6 7" key="1">
    <citation type="submission" date="2016-01" db="EMBL/GenBank/DDBJ databases">
        <authorList>
            <person name="Oliw E.H."/>
        </authorList>
    </citation>
    <scope>NUCLEOTIDE SEQUENCE [LARGE SCALE GENOMIC DNA]</scope>
    <source>
        <strain evidence="6 7">CMW7756A</strain>
    </source>
</reference>
<evidence type="ECO:0000313" key="7">
    <source>
        <dbReference type="Proteomes" id="UP000070174"/>
    </source>
</evidence>
<dbReference type="InterPro" id="IPR057661">
    <property type="entry name" value="RsdA/BaiN/AoA(So)_Rossmann"/>
</dbReference>
<dbReference type="EMBL" id="LRQE01000024">
    <property type="protein sequence ID" value="KXA30783.1"/>
    <property type="molecule type" value="Genomic_DNA"/>
</dbReference>
<evidence type="ECO:0000256" key="2">
    <source>
        <dbReference type="ARBA" id="ARBA00022630"/>
    </source>
</evidence>
<dbReference type="PATRIC" id="fig|54005.3.peg.778"/>
<dbReference type="RefSeq" id="WP_060799989.1">
    <property type="nucleotide sequence ID" value="NZ_KQ957097.1"/>
</dbReference>
<evidence type="ECO:0000259" key="5">
    <source>
        <dbReference type="Pfam" id="PF22780"/>
    </source>
</evidence>
<feature type="domain" description="RsdA/BaiN/AoA(So)-like Rossmann fold-like" evidence="4">
    <location>
        <begin position="3"/>
        <end position="393"/>
    </location>
</feature>
<dbReference type="AlphaFoldDB" id="A0A133PQ63"/>
<dbReference type="PANTHER" id="PTHR42887:SF2">
    <property type="entry name" value="OS12G0638800 PROTEIN"/>
    <property type="match status" value="1"/>
</dbReference>
<proteinExistence type="predicted"/>
<dbReference type="Pfam" id="PF03486">
    <property type="entry name" value="HI0933_like"/>
    <property type="match status" value="1"/>
</dbReference>
<keyword evidence="3" id="KW-0274">FAD</keyword>
<keyword evidence="2" id="KW-0285">Flavoprotein</keyword>
<protein>
    <submittedName>
        <fullName evidence="6">Flavoprotein family protein</fullName>
    </submittedName>
</protein>
<dbReference type="InterPro" id="IPR055178">
    <property type="entry name" value="RsdA/BaiN/AoA(So)-like_dom"/>
</dbReference>
<dbReference type="InterPro" id="IPR023166">
    <property type="entry name" value="BaiN-like_dom_sf"/>
</dbReference>
<dbReference type="SUPFAM" id="SSF51905">
    <property type="entry name" value="FAD/NAD(P)-binding domain"/>
    <property type="match status" value="1"/>
</dbReference>
<dbReference type="Pfam" id="PF22780">
    <property type="entry name" value="HI0933_like_1st"/>
    <property type="match status" value="1"/>
</dbReference>
<evidence type="ECO:0000256" key="1">
    <source>
        <dbReference type="ARBA" id="ARBA00001974"/>
    </source>
</evidence>
<dbReference type="PRINTS" id="PR00368">
    <property type="entry name" value="FADPNR"/>
</dbReference>
<evidence type="ECO:0000259" key="4">
    <source>
        <dbReference type="Pfam" id="PF03486"/>
    </source>
</evidence>
<dbReference type="PANTHER" id="PTHR42887">
    <property type="entry name" value="OS12G0638800 PROTEIN"/>
    <property type="match status" value="1"/>
</dbReference>
<comment type="cofactor">
    <cofactor evidence="1">
        <name>FAD</name>
        <dbReference type="ChEBI" id="CHEBI:57692"/>
    </cofactor>
</comment>
<dbReference type="Gene3D" id="3.50.50.60">
    <property type="entry name" value="FAD/NAD(P)-binding domain"/>
    <property type="match status" value="1"/>
</dbReference>
<evidence type="ECO:0000313" key="6">
    <source>
        <dbReference type="EMBL" id="KXA30783.1"/>
    </source>
</evidence>
<dbReference type="InterPro" id="IPR036188">
    <property type="entry name" value="FAD/NAD-bd_sf"/>
</dbReference>
<dbReference type="Proteomes" id="UP000070174">
    <property type="component" value="Unassembled WGS sequence"/>
</dbReference>
<dbReference type="Gene3D" id="1.10.8.260">
    <property type="entry name" value="HI0933 insert domain-like"/>
    <property type="match status" value="1"/>
</dbReference>
<organism evidence="6">
    <name type="scientific">Peptoniphilus harei</name>
    <dbReference type="NCBI Taxonomy" id="54005"/>
    <lineage>
        <taxon>Bacteria</taxon>
        <taxon>Bacillati</taxon>
        <taxon>Bacillota</taxon>
        <taxon>Tissierellia</taxon>
        <taxon>Tissierellales</taxon>
        <taxon>Peptoniphilaceae</taxon>
        <taxon>Peptoniphilus</taxon>
    </lineage>
</organism>
<dbReference type="NCBIfam" id="TIGR00275">
    <property type="entry name" value="aminoacetone oxidase family FAD-binding enzyme"/>
    <property type="match status" value="1"/>
</dbReference>
<accession>A0A133PQ63</accession>
<dbReference type="SUPFAM" id="SSF160996">
    <property type="entry name" value="HI0933 insert domain-like"/>
    <property type="match status" value="1"/>
</dbReference>
<evidence type="ECO:0000256" key="3">
    <source>
        <dbReference type="ARBA" id="ARBA00022827"/>
    </source>
</evidence>
<feature type="domain" description="RsdA/BaiN/AoA(So)-like insert" evidence="5">
    <location>
        <begin position="185"/>
        <end position="341"/>
    </location>
</feature>
<sequence>MRIGIIGGGPAGMMCAIKAGENHEVVLFEKNEKLGKKLFITGKGRCNLTNYVDEKEFMKNLVRNPSFMFSSIYSFSPFTTYYYFEDLGLPLKVERGDRVFPASDKSSDVIRTYEKKLRQVGVEVRLNTEVRSIKKDGETFILNDREKFDKLVIATGGVSYKLTGSTGDGYRFGKEFGHKLVEPKPGLIGINLSNNFDLAGLSLKNVELRVEKDKKVISREFGEMLFTHRGISGPIVLTTSSKINRLKDFDLYLDLKPALSSDKLDKRILRDFDENQNKNLENVMKNLLPRDLIPYVLDEAKIHGDKKVNQITKEEREGLVKTIKNFKLRFDSLDDINRAIVTSGGIDVKDLDPKTMESKLVKGLYFIGEVIDVDGLTGGYNIQVANSTGYSCGINL</sequence>
<comment type="caution">
    <text evidence="6">The sequence shown here is derived from an EMBL/GenBank/DDBJ whole genome shotgun (WGS) entry which is preliminary data.</text>
</comment>